<feature type="transmembrane region" description="Helical" evidence="5">
    <location>
        <begin position="258"/>
        <end position="275"/>
    </location>
</feature>
<keyword evidence="7" id="KW-0436">Ligase</keyword>
<dbReference type="GO" id="GO:0016874">
    <property type="term" value="F:ligase activity"/>
    <property type="evidence" value="ECO:0007669"/>
    <property type="project" value="UniProtKB-KW"/>
</dbReference>
<dbReference type="InterPro" id="IPR051533">
    <property type="entry name" value="WaaL-like"/>
</dbReference>
<dbReference type="RefSeq" id="WP_275228379.1">
    <property type="nucleotide sequence ID" value="NZ_JARESE010000033.1"/>
</dbReference>
<keyword evidence="8" id="KW-1185">Reference proteome</keyword>
<feature type="transmembrane region" description="Helical" evidence="5">
    <location>
        <begin position="282"/>
        <end position="301"/>
    </location>
</feature>
<keyword evidence="4 5" id="KW-0472">Membrane</keyword>
<proteinExistence type="predicted"/>
<feature type="transmembrane region" description="Helical" evidence="5">
    <location>
        <begin position="111"/>
        <end position="133"/>
    </location>
</feature>
<evidence type="ECO:0000256" key="3">
    <source>
        <dbReference type="ARBA" id="ARBA00022989"/>
    </source>
</evidence>
<feature type="transmembrane region" description="Helical" evidence="5">
    <location>
        <begin position="209"/>
        <end position="229"/>
    </location>
</feature>
<feature type="transmembrane region" description="Helical" evidence="5">
    <location>
        <begin position="139"/>
        <end position="159"/>
    </location>
</feature>
<dbReference type="PANTHER" id="PTHR37422:SF13">
    <property type="entry name" value="LIPOPOLYSACCHARIDE BIOSYNTHESIS PROTEIN PA4999-RELATED"/>
    <property type="match status" value="1"/>
</dbReference>
<name>A0ABT5WQH8_9SPHN</name>
<feature type="transmembrane region" description="Helical" evidence="5">
    <location>
        <begin position="166"/>
        <end position="185"/>
    </location>
</feature>
<keyword evidence="2 5" id="KW-0812">Transmembrane</keyword>
<keyword evidence="3 5" id="KW-1133">Transmembrane helix</keyword>
<feature type="transmembrane region" description="Helical" evidence="5">
    <location>
        <begin position="236"/>
        <end position="252"/>
    </location>
</feature>
<feature type="domain" description="O-antigen ligase-related" evidence="6">
    <location>
        <begin position="244"/>
        <end position="385"/>
    </location>
</feature>
<feature type="transmembrane region" description="Helical" evidence="5">
    <location>
        <begin position="85"/>
        <end position="104"/>
    </location>
</feature>
<reference evidence="7 8" key="1">
    <citation type="submission" date="2023-03" db="EMBL/GenBank/DDBJ databases">
        <title>NovoSphingobium album sp. nov. isolated from polycyclic aromatic hydrocarbons- and heavy-metal polluted soil.</title>
        <authorList>
            <person name="Liu Z."/>
            <person name="Wang K."/>
        </authorList>
    </citation>
    <scope>NUCLEOTIDE SEQUENCE [LARGE SCALE GENOMIC DNA]</scope>
    <source>
        <strain evidence="7 8">H3SJ31-1</strain>
    </source>
</reference>
<evidence type="ECO:0000256" key="2">
    <source>
        <dbReference type="ARBA" id="ARBA00022692"/>
    </source>
</evidence>
<sequence>MTEETPDFEAQASPEITTASGKIRRRVRRQRKGSRSARTLVQPVADKPLIRPLLSELAFVGLLVLALTGPLMTFNETGSEGGFSALRQGGYLMIAALAAFAIRAERNLSRLLVIPWPLVAALAFCLLSVAWAIEPSIALRRVVLTSLVVWTTFALVNALGYDRSLFLVRAMLGVLLTANFLAVYGDPGLGIHPVDIMGDDGLQGDWRGIMAHKNAAGLISVLTIFYYVFDAAKIPIWIRGGVIAGAAFFLFNSASKTSLAVGVVALFLGLLFTRYKHAFRVRVLTILLGMLGMGAILQSVYANQLQWTLNDPGAFTGRTVIWQAMWAYHRDNPLLGSGFGSFWNIGPNSPIYHYGRGWVFNVTQAHNGYLDLLVQIGPIGLALVIFAVAINPLLRLLGSPQTEGQSGALIAATLVFCLGHNLTETTLFDRDSIGQVFLMLTLASLWTLTRSSADTSRDLLAWANRQDVDAPALKRFSLSQRS</sequence>
<feature type="transmembrane region" description="Helical" evidence="5">
    <location>
        <begin position="372"/>
        <end position="394"/>
    </location>
</feature>
<organism evidence="7 8">
    <name type="scientific">Novosphingobium album</name>
    <name type="common">ex Liu et al. 2023</name>
    <dbReference type="NCBI Taxonomy" id="3031130"/>
    <lineage>
        <taxon>Bacteria</taxon>
        <taxon>Pseudomonadati</taxon>
        <taxon>Pseudomonadota</taxon>
        <taxon>Alphaproteobacteria</taxon>
        <taxon>Sphingomonadales</taxon>
        <taxon>Sphingomonadaceae</taxon>
        <taxon>Novosphingobium</taxon>
    </lineage>
</organism>
<gene>
    <name evidence="7" type="ORF">PYV00_11330</name>
</gene>
<dbReference type="Proteomes" id="UP001216253">
    <property type="component" value="Unassembled WGS sequence"/>
</dbReference>
<evidence type="ECO:0000256" key="5">
    <source>
        <dbReference type="SAM" id="Phobius"/>
    </source>
</evidence>
<accession>A0ABT5WQH8</accession>
<evidence type="ECO:0000313" key="7">
    <source>
        <dbReference type="EMBL" id="MDE8652297.1"/>
    </source>
</evidence>
<evidence type="ECO:0000313" key="8">
    <source>
        <dbReference type="Proteomes" id="UP001216253"/>
    </source>
</evidence>
<feature type="transmembrane region" description="Helical" evidence="5">
    <location>
        <begin position="53"/>
        <end position="73"/>
    </location>
</feature>
<comment type="subcellular location">
    <subcellularLocation>
        <location evidence="1">Membrane</location>
        <topology evidence="1">Multi-pass membrane protein</topology>
    </subcellularLocation>
</comment>
<dbReference type="PANTHER" id="PTHR37422">
    <property type="entry name" value="TEICHURONIC ACID BIOSYNTHESIS PROTEIN TUAE"/>
    <property type="match status" value="1"/>
</dbReference>
<comment type="caution">
    <text evidence="7">The sequence shown here is derived from an EMBL/GenBank/DDBJ whole genome shotgun (WGS) entry which is preliminary data.</text>
</comment>
<protein>
    <submittedName>
        <fullName evidence="7">O-antigen ligase family protein</fullName>
    </submittedName>
</protein>
<evidence type="ECO:0000259" key="6">
    <source>
        <dbReference type="Pfam" id="PF04932"/>
    </source>
</evidence>
<dbReference type="Pfam" id="PF04932">
    <property type="entry name" value="Wzy_C"/>
    <property type="match status" value="1"/>
</dbReference>
<evidence type="ECO:0000256" key="4">
    <source>
        <dbReference type="ARBA" id="ARBA00023136"/>
    </source>
</evidence>
<evidence type="ECO:0000256" key="1">
    <source>
        <dbReference type="ARBA" id="ARBA00004141"/>
    </source>
</evidence>
<dbReference type="InterPro" id="IPR007016">
    <property type="entry name" value="O-antigen_ligase-rel_domated"/>
</dbReference>
<dbReference type="EMBL" id="JARESE010000033">
    <property type="protein sequence ID" value="MDE8652297.1"/>
    <property type="molecule type" value="Genomic_DNA"/>
</dbReference>